<comment type="similarity">
    <text evidence="5">Belongs to the class-II pyridoxal-phosphate-dependent aminotransferase family.</text>
</comment>
<evidence type="ECO:0000256" key="3">
    <source>
        <dbReference type="ARBA" id="ARBA00022679"/>
    </source>
</evidence>
<comment type="caution">
    <text evidence="7">The sequence shown here is derived from an EMBL/GenBank/DDBJ whole genome shotgun (WGS) entry which is preliminary data.</text>
</comment>
<dbReference type="PROSITE" id="PS00599">
    <property type="entry name" value="AA_TRANSFER_CLASS_2"/>
    <property type="match status" value="1"/>
</dbReference>
<dbReference type="SUPFAM" id="SSF53383">
    <property type="entry name" value="PLP-dependent transferases"/>
    <property type="match status" value="1"/>
</dbReference>
<protein>
    <submittedName>
        <fullName evidence="7">Aminotransferase class I/II-fold pyridoxal phosphate-dependent enzyme</fullName>
    </submittedName>
</protein>
<evidence type="ECO:0000256" key="5">
    <source>
        <dbReference type="RuleBase" id="RU003693"/>
    </source>
</evidence>
<accession>A0ABT2TA53</accession>
<reference evidence="7 8" key="1">
    <citation type="journal article" date="2021" name="ISME Commun">
        <title>Automated analysis of genomic sequences facilitates high-throughput and comprehensive description of bacteria.</title>
        <authorList>
            <person name="Hitch T.C.A."/>
        </authorList>
    </citation>
    <scope>NUCLEOTIDE SEQUENCE [LARGE SCALE GENOMIC DNA]</scope>
    <source>
        <strain evidence="7 8">H2_18</strain>
    </source>
</reference>
<dbReference type="InterPro" id="IPR015422">
    <property type="entry name" value="PyrdxlP-dep_Trfase_small"/>
</dbReference>
<dbReference type="InterPro" id="IPR001917">
    <property type="entry name" value="Aminotrans_II_pyridoxalP_BS"/>
</dbReference>
<dbReference type="EMBL" id="JAOQJX010000006">
    <property type="protein sequence ID" value="MCU6747165.1"/>
    <property type="molecule type" value="Genomic_DNA"/>
</dbReference>
<dbReference type="InterPro" id="IPR004839">
    <property type="entry name" value="Aminotransferase_I/II_large"/>
</dbReference>
<evidence type="ECO:0000256" key="4">
    <source>
        <dbReference type="ARBA" id="ARBA00022898"/>
    </source>
</evidence>
<dbReference type="RefSeq" id="WP_059066411.1">
    <property type="nucleotide sequence ID" value="NZ_JAOQJX010000006.1"/>
</dbReference>
<gene>
    <name evidence="7" type="ORF">OCV51_05785</name>
</gene>
<dbReference type="Gene3D" id="3.40.640.10">
    <property type="entry name" value="Type I PLP-dependent aspartate aminotransferase-like (Major domain)"/>
    <property type="match status" value="1"/>
</dbReference>
<evidence type="ECO:0000259" key="6">
    <source>
        <dbReference type="Pfam" id="PF00155"/>
    </source>
</evidence>
<evidence type="ECO:0000313" key="8">
    <source>
        <dbReference type="Proteomes" id="UP001652394"/>
    </source>
</evidence>
<dbReference type="Proteomes" id="UP001652394">
    <property type="component" value="Unassembled WGS sequence"/>
</dbReference>
<evidence type="ECO:0000256" key="2">
    <source>
        <dbReference type="ARBA" id="ARBA00022576"/>
    </source>
</evidence>
<organism evidence="7 8">
    <name type="scientific">Faecalicatena acetigenes</name>
    <dbReference type="NCBI Taxonomy" id="2981790"/>
    <lineage>
        <taxon>Bacteria</taxon>
        <taxon>Bacillati</taxon>
        <taxon>Bacillota</taxon>
        <taxon>Clostridia</taxon>
        <taxon>Lachnospirales</taxon>
        <taxon>Lachnospiraceae</taxon>
        <taxon>Faecalicatena</taxon>
    </lineage>
</organism>
<dbReference type="CDD" id="cd00609">
    <property type="entry name" value="AAT_like"/>
    <property type="match status" value="1"/>
</dbReference>
<dbReference type="PANTHER" id="PTHR42885">
    <property type="entry name" value="HISTIDINOL-PHOSPHATE AMINOTRANSFERASE-RELATED"/>
    <property type="match status" value="1"/>
</dbReference>
<dbReference type="Gene3D" id="3.90.1150.10">
    <property type="entry name" value="Aspartate Aminotransferase, domain 1"/>
    <property type="match status" value="1"/>
</dbReference>
<comment type="cofactor">
    <cofactor evidence="1 5">
        <name>pyridoxal 5'-phosphate</name>
        <dbReference type="ChEBI" id="CHEBI:597326"/>
    </cofactor>
</comment>
<keyword evidence="8" id="KW-1185">Reference proteome</keyword>
<dbReference type="PANTHER" id="PTHR42885:SF2">
    <property type="entry name" value="HISTIDINOL-PHOSPHATE AMINOTRANSFERASE"/>
    <property type="match status" value="1"/>
</dbReference>
<dbReference type="InterPro" id="IPR015421">
    <property type="entry name" value="PyrdxlP-dep_Trfase_major"/>
</dbReference>
<keyword evidence="2 7" id="KW-0032">Aminotransferase</keyword>
<name>A0ABT2TA53_9FIRM</name>
<keyword evidence="4 5" id="KW-0663">Pyridoxal phosphate</keyword>
<sequence>MIKIKPSVIANQKMTYARENKLHIRIDCSDGINDLLLPECCSKADLAEYPQDNTLLDELVLYWKQAAEIRKDMLLLGNGSQQLLYLVNKLLIEKGTDVLGYAPQYSSYGSDVVFCGGAYRACSTGENYRFEAARLLEQMKSTDTVIYIDNPNNPTGQCIALEQIEYIVKEAAKDHICVLVDEAYGEYMPVENSAVTLIKEYDNIIVLRTFSKGFGLAGLRLGYLVSNPEIIREMKKLTTPYDGNILARRMGVRVLKEKNFLLNLRKTVRSIKLPILYTSFTHLKIACTDLHVPILLFSHVDPDFELAEALAEKGLGTVSGQNFYCLGANAVRMRIPTRGDLDEVLKILRKIDQMK</sequence>
<keyword evidence="3" id="KW-0808">Transferase</keyword>
<evidence type="ECO:0000313" key="7">
    <source>
        <dbReference type="EMBL" id="MCU6747165.1"/>
    </source>
</evidence>
<evidence type="ECO:0000256" key="1">
    <source>
        <dbReference type="ARBA" id="ARBA00001933"/>
    </source>
</evidence>
<dbReference type="GO" id="GO:0008483">
    <property type="term" value="F:transaminase activity"/>
    <property type="evidence" value="ECO:0007669"/>
    <property type="project" value="UniProtKB-KW"/>
</dbReference>
<feature type="domain" description="Aminotransferase class I/classII large" evidence="6">
    <location>
        <begin position="55"/>
        <end position="346"/>
    </location>
</feature>
<dbReference type="Pfam" id="PF00155">
    <property type="entry name" value="Aminotran_1_2"/>
    <property type="match status" value="1"/>
</dbReference>
<dbReference type="InterPro" id="IPR015424">
    <property type="entry name" value="PyrdxlP-dep_Trfase"/>
</dbReference>
<proteinExistence type="inferred from homology"/>